<sequence length="342" mass="38925">MFCLAGIKHNSCRHRRDISESSRSLLAQSQFVVLDNTVTTTARVIRLFLIYLSLLAASSSHALEHSSRNWQLTAPEQKAMTLSIASRLDQPRILTLSVDGHTLFEKPMRHAELLGACQEKRTHAPRFIVSELMEGVGLEQAYMLRKNNGWQLLAIPSVEGISRVDEIAGCYRAASNWSLDGDAIDCECDVDELSKPQLFTDQWADLLSDYQTGLYLNESTSEIKPRLIQNTAHIETLLERARANKSIRFEKAVKGRRWLIIEHKNSIYGSFSLGLIKQENYWSVWYYVRGNSKSFNTINDIENVKANLLSATLCIKECDWWDKSESVDIGLDTLILKVNERE</sequence>
<accession>A0A127M538</accession>
<dbReference type="STRING" id="1470434.AZF00_08595"/>
<reference evidence="1 2" key="1">
    <citation type="submission" date="2015-12" db="EMBL/GenBank/DDBJ databases">
        <authorList>
            <person name="Shamseldin A."/>
            <person name="Moawad H."/>
            <person name="Abd El-Rahim W.M."/>
            <person name="Sadowsky M.J."/>
        </authorList>
    </citation>
    <scope>NUCLEOTIDE SEQUENCE [LARGE SCALE GENOMIC DNA]</scope>
    <source>
        <strain evidence="1 2">SM2</strain>
    </source>
</reference>
<proteinExistence type="predicted"/>
<evidence type="ECO:0000313" key="1">
    <source>
        <dbReference type="EMBL" id="AMO68360.1"/>
    </source>
</evidence>
<dbReference type="RefSeq" id="WP_008247992.1">
    <property type="nucleotide sequence ID" value="NZ_CP014544.1"/>
</dbReference>
<evidence type="ECO:0000313" key="2">
    <source>
        <dbReference type="Proteomes" id="UP000074119"/>
    </source>
</evidence>
<organism evidence="1 2">
    <name type="scientific">Zhongshania aliphaticivorans</name>
    <dbReference type="NCBI Taxonomy" id="1470434"/>
    <lineage>
        <taxon>Bacteria</taxon>
        <taxon>Pseudomonadati</taxon>
        <taxon>Pseudomonadota</taxon>
        <taxon>Gammaproteobacteria</taxon>
        <taxon>Cellvibrionales</taxon>
        <taxon>Spongiibacteraceae</taxon>
        <taxon>Zhongshania</taxon>
    </lineage>
</organism>
<dbReference type="Proteomes" id="UP000074119">
    <property type="component" value="Chromosome"/>
</dbReference>
<protein>
    <submittedName>
        <fullName evidence="1">Uncharacterized protein</fullName>
    </submittedName>
</protein>
<dbReference type="KEGG" id="zal:AZF00_08595"/>
<name>A0A127M538_9GAMM</name>
<dbReference type="EMBL" id="CP014544">
    <property type="protein sequence ID" value="AMO68360.1"/>
    <property type="molecule type" value="Genomic_DNA"/>
</dbReference>
<dbReference type="AlphaFoldDB" id="A0A127M538"/>
<gene>
    <name evidence="1" type="ORF">AZF00_08595</name>
</gene>